<keyword evidence="7 9" id="KW-0472">Membrane</keyword>
<dbReference type="HAMAP" id="MF_00115">
    <property type="entry name" value="MscL"/>
    <property type="match status" value="1"/>
</dbReference>
<evidence type="ECO:0000256" key="5">
    <source>
        <dbReference type="ARBA" id="ARBA00022989"/>
    </source>
</evidence>
<keyword evidence="4 9" id="KW-0812">Transmembrane</keyword>
<keyword evidence="3 9" id="KW-1003">Cell membrane</keyword>
<dbReference type="PANTHER" id="PTHR30266:SF2">
    <property type="entry name" value="LARGE-CONDUCTANCE MECHANOSENSITIVE CHANNEL"/>
    <property type="match status" value="1"/>
</dbReference>
<dbReference type="NCBIfam" id="TIGR00220">
    <property type="entry name" value="mscL"/>
    <property type="match status" value="1"/>
</dbReference>
<gene>
    <name evidence="9" type="primary">mscL</name>
    <name evidence="10" type="ORF">SAMN02746011_00601</name>
</gene>
<protein>
    <recommendedName>
        <fullName evidence="9">Large-conductance mechanosensitive channel</fullName>
    </recommendedName>
</protein>
<evidence type="ECO:0000313" key="11">
    <source>
        <dbReference type="Proteomes" id="UP000189941"/>
    </source>
</evidence>
<evidence type="ECO:0000256" key="7">
    <source>
        <dbReference type="ARBA" id="ARBA00023136"/>
    </source>
</evidence>
<dbReference type="Gene3D" id="1.10.1200.120">
    <property type="entry name" value="Large-conductance mechanosensitive channel, MscL, domain 1"/>
    <property type="match status" value="1"/>
</dbReference>
<comment type="subunit">
    <text evidence="9">Homopentamer.</text>
</comment>
<feature type="transmembrane region" description="Helical" evidence="9">
    <location>
        <begin position="14"/>
        <end position="31"/>
    </location>
</feature>
<accession>A0A1T4K8C2</accession>
<dbReference type="InterPro" id="IPR001185">
    <property type="entry name" value="MS_channel"/>
</dbReference>
<proteinExistence type="inferred from homology"/>
<comment type="similarity">
    <text evidence="9">Belongs to the MscL family.</text>
</comment>
<evidence type="ECO:0000256" key="1">
    <source>
        <dbReference type="ARBA" id="ARBA00004141"/>
    </source>
</evidence>
<feature type="transmembrane region" description="Helical" evidence="9">
    <location>
        <begin position="69"/>
        <end position="87"/>
    </location>
</feature>
<dbReference type="GO" id="GO:0005886">
    <property type="term" value="C:plasma membrane"/>
    <property type="evidence" value="ECO:0007669"/>
    <property type="project" value="UniProtKB-SubCell"/>
</dbReference>
<dbReference type="EMBL" id="FUWO01000004">
    <property type="protein sequence ID" value="SJZ38656.1"/>
    <property type="molecule type" value="Genomic_DNA"/>
</dbReference>
<dbReference type="Proteomes" id="UP000189941">
    <property type="component" value="Unassembled WGS sequence"/>
</dbReference>
<evidence type="ECO:0000256" key="9">
    <source>
        <dbReference type="HAMAP-Rule" id="MF_00115"/>
    </source>
</evidence>
<organism evidence="10 11">
    <name type="scientific">Globicatella sulfidifaciens DSM 15739</name>
    <dbReference type="NCBI Taxonomy" id="1121925"/>
    <lineage>
        <taxon>Bacteria</taxon>
        <taxon>Bacillati</taxon>
        <taxon>Bacillota</taxon>
        <taxon>Bacilli</taxon>
        <taxon>Lactobacillales</taxon>
        <taxon>Aerococcaceae</taxon>
        <taxon>Globicatella</taxon>
    </lineage>
</organism>
<keyword evidence="11" id="KW-1185">Reference proteome</keyword>
<evidence type="ECO:0000313" key="10">
    <source>
        <dbReference type="EMBL" id="SJZ38656.1"/>
    </source>
</evidence>
<dbReference type="PANTHER" id="PTHR30266">
    <property type="entry name" value="MECHANOSENSITIVE CHANNEL MSCL"/>
    <property type="match status" value="1"/>
</dbReference>
<sequence length="122" mass="13303">MWKEFKEFIANDNILQLATAVIMGTAFTAIITSLVEDIFMPIIVAITGQADVSGIALKIGNTTLGVGNFIQAIINFVLIAAFLFMVIKGLEKVQRPKPVEEGPAAPTETELLQDILTELRKK</sequence>
<dbReference type="InterPro" id="IPR037673">
    <property type="entry name" value="MSC/AndL"/>
</dbReference>
<dbReference type="RefSeq" id="WP_078755424.1">
    <property type="nucleotide sequence ID" value="NZ_FUWO01000004.1"/>
</dbReference>
<keyword evidence="6 9" id="KW-0406">Ion transport</keyword>
<name>A0A1T4K8C2_9LACT</name>
<keyword evidence="2 9" id="KW-0813">Transport</keyword>
<dbReference type="STRING" id="1121925.SAMN02746011_00601"/>
<comment type="function">
    <text evidence="9">Channel that opens in response to stretch forces in the membrane lipid bilayer. May participate in the regulation of osmotic pressure changes within the cell.</text>
</comment>
<dbReference type="AlphaFoldDB" id="A0A1T4K8C2"/>
<comment type="subcellular location">
    <subcellularLocation>
        <location evidence="9">Cell membrane</location>
        <topology evidence="9">Multi-pass membrane protein</topology>
    </subcellularLocation>
    <subcellularLocation>
        <location evidence="1">Membrane</location>
        <topology evidence="1">Multi-pass membrane protein</topology>
    </subcellularLocation>
</comment>
<keyword evidence="5 9" id="KW-1133">Transmembrane helix</keyword>
<evidence type="ECO:0000256" key="2">
    <source>
        <dbReference type="ARBA" id="ARBA00022448"/>
    </source>
</evidence>
<dbReference type="Pfam" id="PF01741">
    <property type="entry name" value="MscL"/>
    <property type="match status" value="1"/>
</dbReference>
<dbReference type="OrthoDB" id="9810350at2"/>
<keyword evidence="8 9" id="KW-0407">Ion channel</keyword>
<evidence type="ECO:0000256" key="8">
    <source>
        <dbReference type="ARBA" id="ARBA00023303"/>
    </source>
</evidence>
<evidence type="ECO:0000256" key="3">
    <source>
        <dbReference type="ARBA" id="ARBA00022475"/>
    </source>
</evidence>
<dbReference type="SUPFAM" id="SSF81330">
    <property type="entry name" value="Gated mechanosensitive channel"/>
    <property type="match status" value="1"/>
</dbReference>
<reference evidence="11" key="1">
    <citation type="submission" date="2017-02" db="EMBL/GenBank/DDBJ databases">
        <authorList>
            <person name="Varghese N."/>
            <person name="Submissions S."/>
        </authorList>
    </citation>
    <scope>NUCLEOTIDE SEQUENCE [LARGE SCALE GENOMIC DNA]</scope>
    <source>
        <strain evidence="11">DSM 15739</strain>
    </source>
</reference>
<dbReference type="GO" id="GO:0008381">
    <property type="term" value="F:mechanosensitive monoatomic ion channel activity"/>
    <property type="evidence" value="ECO:0007669"/>
    <property type="project" value="UniProtKB-UniRule"/>
</dbReference>
<dbReference type="InterPro" id="IPR036019">
    <property type="entry name" value="MscL_channel"/>
</dbReference>
<evidence type="ECO:0000256" key="6">
    <source>
        <dbReference type="ARBA" id="ARBA00023065"/>
    </source>
</evidence>
<dbReference type="PRINTS" id="PR01264">
    <property type="entry name" value="MECHCHANNEL"/>
</dbReference>
<evidence type="ECO:0000256" key="4">
    <source>
        <dbReference type="ARBA" id="ARBA00022692"/>
    </source>
</evidence>